<feature type="compositionally biased region" description="Pro residues" evidence="1">
    <location>
        <begin position="135"/>
        <end position="150"/>
    </location>
</feature>
<dbReference type="AlphaFoldDB" id="A0AAD5QAN1"/>
<reference evidence="2" key="1">
    <citation type="submission" date="2021-12" db="EMBL/GenBank/DDBJ databases">
        <title>Prjna785345.</title>
        <authorList>
            <person name="Rujirawat T."/>
            <person name="Krajaejun T."/>
        </authorList>
    </citation>
    <scope>NUCLEOTIDE SEQUENCE</scope>
    <source>
        <strain evidence="2">Pi057C3</strain>
    </source>
</reference>
<name>A0AAD5QAN1_PYTIN</name>
<protein>
    <submittedName>
        <fullName evidence="2">Uncharacterized protein</fullName>
    </submittedName>
</protein>
<accession>A0AAD5QAN1</accession>
<feature type="compositionally biased region" description="Low complexity" evidence="1">
    <location>
        <begin position="111"/>
        <end position="123"/>
    </location>
</feature>
<evidence type="ECO:0000313" key="3">
    <source>
        <dbReference type="Proteomes" id="UP001209570"/>
    </source>
</evidence>
<comment type="caution">
    <text evidence="2">The sequence shown here is derived from an EMBL/GenBank/DDBJ whole genome shotgun (WGS) entry which is preliminary data.</text>
</comment>
<dbReference type="Proteomes" id="UP001209570">
    <property type="component" value="Unassembled WGS sequence"/>
</dbReference>
<keyword evidence="3" id="KW-1185">Reference proteome</keyword>
<feature type="compositionally biased region" description="Polar residues" evidence="1">
    <location>
        <begin position="124"/>
        <end position="134"/>
    </location>
</feature>
<gene>
    <name evidence="2" type="ORF">P43SY_004358</name>
</gene>
<evidence type="ECO:0000313" key="2">
    <source>
        <dbReference type="EMBL" id="KAJ0401151.1"/>
    </source>
</evidence>
<dbReference type="EMBL" id="JAKCXM010000135">
    <property type="protein sequence ID" value="KAJ0401151.1"/>
    <property type="molecule type" value="Genomic_DNA"/>
</dbReference>
<organism evidence="2 3">
    <name type="scientific">Pythium insidiosum</name>
    <name type="common">Pythiosis disease agent</name>
    <dbReference type="NCBI Taxonomy" id="114742"/>
    <lineage>
        <taxon>Eukaryota</taxon>
        <taxon>Sar</taxon>
        <taxon>Stramenopiles</taxon>
        <taxon>Oomycota</taxon>
        <taxon>Peronosporomycetes</taxon>
        <taxon>Pythiales</taxon>
        <taxon>Pythiaceae</taxon>
        <taxon>Pythium</taxon>
    </lineage>
</organism>
<evidence type="ECO:0000256" key="1">
    <source>
        <dbReference type="SAM" id="MobiDB-lite"/>
    </source>
</evidence>
<sequence>MASSTPKTMGVPTSTTQHLQGLLTRKTVTAEPKTVAQYFNHVADLVQANEELTALRQYNLKRRWKVAFYGHEAVLNRKKRSAASVSRPSVTGPAYLSRAPVVAMAVSSGASSSAASSSGASQSRTKSPVRSTPTPVAPAPIRVPTPPVLAPAPTAVQSAAVTKPAAGATALPSSQPTPINLVPVAKNLAPTPAAAPSPGVQPKPTTVPMIVPSSMATPMAPAPTPAPVPTPAIAQPIIQPAAMNTPQTAAMIARRADFVVGSRVMIRHTADLVACGARNLVGKTGRIVAVPQVYGQEVYSVYIDEHETMFQVPFNALMLISPPAPATMPINMQHQPPPLGMHQLASGGITAAQTPVASVAASAPLVTAPTPHVRPTPSIEDIKLEHSYQLHRLMQQQYREIQVLQQQYAECRLVNPAALPTIQKELSKLRLVHLSQVQTLKSKQALDLLGK</sequence>
<feature type="region of interest" description="Disordered" evidence="1">
    <location>
        <begin position="111"/>
        <end position="150"/>
    </location>
</feature>
<proteinExistence type="predicted"/>